<gene>
    <name evidence="2" type="ORF">GGP41_009005</name>
</gene>
<keyword evidence="1" id="KW-0812">Transmembrane</keyword>
<proteinExistence type="predicted"/>
<evidence type="ECO:0000256" key="1">
    <source>
        <dbReference type="SAM" id="Phobius"/>
    </source>
</evidence>
<sequence length="158" mass="16684">MADEWPGDDVEAPPSVIVDIFGDVAPAVVVALPNAGKQRHGRPRTEEFRLTMTSLTNEMLEMVPSACPFMHRQRLQDSSATYRYQATQPLLGSNAPDRAMRHTCCWMSDGVVVLAAAAAAAAAAAVVVVLVVDVVVVVVVIVVNGRAVNGGEATECAV</sequence>
<accession>A0A8H5ZEE2</accession>
<comment type="caution">
    <text evidence="2">The sequence shown here is derived from an EMBL/GenBank/DDBJ whole genome shotgun (WGS) entry which is preliminary data.</text>
</comment>
<evidence type="ECO:0000313" key="2">
    <source>
        <dbReference type="EMBL" id="KAF5847735.1"/>
    </source>
</evidence>
<keyword evidence="1" id="KW-1133">Transmembrane helix</keyword>
<evidence type="ECO:0000313" key="3">
    <source>
        <dbReference type="Proteomes" id="UP000624244"/>
    </source>
</evidence>
<name>A0A8H5ZEE2_COCSA</name>
<dbReference type="EMBL" id="WNKQ01000012">
    <property type="protein sequence ID" value="KAF5847735.1"/>
    <property type="molecule type" value="Genomic_DNA"/>
</dbReference>
<dbReference type="AlphaFoldDB" id="A0A8H5ZEE2"/>
<organism evidence="2 3">
    <name type="scientific">Cochliobolus sativus</name>
    <name type="common">Common root rot and spot blotch fungus</name>
    <name type="synonym">Bipolaris sorokiniana</name>
    <dbReference type="NCBI Taxonomy" id="45130"/>
    <lineage>
        <taxon>Eukaryota</taxon>
        <taxon>Fungi</taxon>
        <taxon>Dikarya</taxon>
        <taxon>Ascomycota</taxon>
        <taxon>Pezizomycotina</taxon>
        <taxon>Dothideomycetes</taxon>
        <taxon>Pleosporomycetidae</taxon>
        <taxon>Pleosporales</taxon>
        <taxon>Pleosporineae</taxon>
        <taxon>Pleosporaceae</taxon>
        <taxon>Bipolaris</taxon>
    </lineage>
</organism>
<reference evidence="2" key="1">
    <citation type="submission" date="2019-11" db="EMBL/GenBank/DDBJ databases">
        <title>Bipolaris sorokiniana Genome sequencing.</title>
        <authorList>
            <person name="Wang H."/>
        </authorList>
    </citation>
    <scope>NUCLEOTIDE SEQUENCE</scope>
</reference>
<feature type="transmembrane region" description="Helical" evidence="1">
    <location>
        <begin position="110"/>
        <end position="143"/>
    </location>
</feature>
<keyword evidence="1" id="KW-0472">Membrane</keyword>
<protein>
    <submittedName>
        <fullName evidence="2">Uncharacterized protein</fullName>
    </submittedName>
</protein>
<dbReference type="Proteomes" id="UP000624244">
    <property type="component" value="Unassembled WGS sequence"/>
</dbReference>